<dbReference type="EMBL" id="AJ627420">
    <property type="protein sequence ID" value="CAF28683.1"/>
    <property type="molecule type" value="Genomic_DNA"/>
</dbReference>
<dbReference type="AlphaFoldDB" id="Q702E1"/>
<accession>Q702E1</accession>
<organism evidence="1">
    <name type="scientific">uncultured crenarchaeote</name>
    <dbReference type="NCBI Taxonomy" id="29281"/>
    <lineage>
        <taxon>Archaea</taxon>
        <taxon>Thermoproteota</taxon>
        <taxon>environmental samples</taxon>
    </lineage>
</organism>
<evidence type="ECO:0000313" key="1">
    <source>
        <dbReference type="EMBL" id="CAF28683.1"/>
    </source>
</evidence>
<sequence length="103" mass="12068">MDFFEINRVLEELPRTFAAPCATTWFKVTENANPSSEEYRDKVVSFMRLFENAFSSGFPEGSVNTKELREFIDQSLKYQISNVLSGSNKEVEKRYKYYVNHGY</sequence>
<proteinExistence type="predicted"/>
<name>Q702E1_9CREN</name>
<reference evidence="1" key="1">
    <citation type="journal article" date="2004" name="Environ. Microbiol.">
        <title>Characterization of Large-Insert DNA Libraries from Soil for Environmental Genomic Studies of Archaea.</title>
        <authorList>
            <person name="Treusch A.H."/>
            <person name="Kletzin A."/>
            <person name="Raddatz G."/>
            <person name="Ochsenreiter T."/>
            <person name="Quaiser A."/>
            <person name="Meurer G."/>
            <person name="Schuster S.C."/>
            <person name="Schleper C."/>
        </authorList>
    </citation>
    <scope>NUCLEOTIDE SEQUENCE</scope>
</reference>
<protein>
    <submittedName>
        <fullName evidence="1">Uncharacterized protein</fullName>
    </submittedName>
</protein>